<dbReference type="InterPro" id="IPR000847">
    <property type="entry name" value="LysR_HTH_N"/>
</dbReference>
<dbReference type="Proteomes" id="UP000679352">
    <property type="component" value="Plasmid p1"/>
</dbReference>
<sequence length="338" mass="36865">MVTESREHASADSGDAEAPGPALHALHSGAARYFIEVARSASIRQAADRLGIAPSAISRQIARLERELKAQLLERRADGVVLTDAGTILLQHLEAIQDRLDRISGDIADLTALRRGTVQIATVEGITRPFLSEQIAEFRTRHPGVHFHLRSCGRQKVLEALEERRSQIGFLYDHFSHPALVEAGSWRQPLLVLARAGHPLTQRRGLTLADLAQEPCGLPDETFGIHHLVLRAFARAGLQPKAPILSDSLGFLRDHAIRSGCLTFMPLQAAMPEIAAGDLVPLDLDCAEFRHRHIYAVVRRDQVLAAAAAAFLQEVVAAFADGDRRDAAFLAAARSDQA</sequence>
<organism evidence="7 8">
    <name type="scientific">Gemmobacter fulvus</name>
    <dbReference type="NCBI Taxonomy" id="2840474"/>
    <lineage>
        <taxon>Bacteria</taxon>
        <taxon>Pseudomonadati</taxon>
        <taxon>Pseudomonadota</taxon>
        <taxon>Alphaproteobacteria</taxon>
        <taxon>Rhodobacterales</taxon>
        <taxon>Paracoccaceae</taxon>
        <taxon>Gemmobacter</taxon>
    </lineage>
</organism>
<evidence type="ECO:0000256" key="5">
    <source>
        <dbReference type="SAM" id="MobiDB-lite"/>
    </source>
</evidence>
<dbReference type="GO" id="GO:0003677">
    <property type="term" value="F:DNA binding"/>
    <property type="evidence" value="ECO:0007669"/>
    <property type="project" value="UniProtKB-KW"/>
</dbReference>
<evidence type="ECO:0000256" key="2">
    <source>
        <dbReference type="ARBA" id="ARBA00023015"/>
    </source>
</evidence>
<dbReference type="GO" id="GO:0005829">
    <property type="term" value="C:cytosol"/>
    <property type="evidence" value="ECO:0007669"/>
    <property type="project" value="TreeGrafter"/>
</dbReference>
<dbReference type="PANTHER" id="PTHR30419">
    <property type="entry name" value="HTH-TYPE TRANSCRIPTIONAL REGULATOR YBHD"/>
    <property type="match status" value="1"/>
</dbReference>
<dbReference type="Pfam" id="PF03466">
    <property type="entry name" value="LysR_substrate"/>
    <property type="match status" value="1"/>
</dbReference>
<dbReference type="Gene3D" id="3.40.190.290">
    <property type="match status" value="1"/>
</dbReference>
<feature type="region of interest" description="Disordered" evidence="5">
    <location>
        <begin position="1"/>
        <end position="22"/>
    </location>
</feature>
<dbReference type="GO" id="GO:0003700">
    <property type="term" value="F:DNA-binding transcription factor activity"/>
    <property type="evidence" value="ECO:0007669"/>
    <property type="project" value="InterPro"/>
</dbReference>
<dbReference type="EMBL" id="CP076362">
    <property type="protein sequence ID" value="QWK92469.1"/>
    <property type="molecule type" value="Genomic_DNA"/>
</dbReference>
<dbReference type="FunFam" id="1.10.10.10:FF:000001">
    <property type="entry name" value="LysR family transcriptional regulator"/>
    <property type="match status" value="1"/>
</dbReference>
<dbReference type="InterPro" id="IPR050950">
    <property type="entry name" value="HTH-type_LysR_regulators"/>
</dbReference>
<dbReference type="SUPFAM" id="SSF53850">
    <property type="entry name" value="Periplasmic binding protein-like II"/>
    <property type="match status" value="1"/>
</dbReference>
<dbReference type="AlphaFoldDB" id="A0A975P9X6"/>
<evidence type="ECO:0000313" key="7">
    <source>
        <dbReference type="EMBL" id="QWK92469.1"/>
    </source>
</evidence>
<dbReference type="PANTHER" id="PTHR30419:SF8">
    <property type="entry name" value="NITROGEN ASSIMILATION TRANSCRIPTIONAL ACTIVATOR-RELATED"/>
    <property type="match status" value="1"/>
</dbReference>
<keyword evidence="8" id="KW-1185">Reference proteome</keyword>
<dbReference type="KEGG" id="gfu:KM031_17385"/>
<keyword evidence="4" id="KW-0804">Transcription</keyword>
<name>A0A975P9X6_9RHOB</name>
<evidence type="ECO:0000256" key="1">
    <source>
        <dbReference type="ARBA" id="ARBA00009437"/>
    </source>
</evidence>
<evidence type="ECO:0000313" key="8">
    <source>
        <dbReference type="Proteomes" id="UP000679352"/>
    </source>
</evidence>
<dbReference type="Gene3D" id="1.10.10.10">
    <property type="entry name" value="Winged helix-like DNA-binding domain superfamily/Winged helix DNA-binding domain"/>
    <property type="match status" value="1"/>
</dbReference>
<keyword evidence="3" id="KW-0238">DNA-binding</keyword>
<dbReference type="InterPro" id="IPR005119">
    <property type="entry name" value="LysR_subst-bd"/>
</dbReference>
<evidence type="ECO:0000256" key="3">
    <source>
        <dbReference type="ARBA" id="ARBA00023125"/>
    </source>
</evidence>
<reference evidence="7" key="1">
    <citation type="submission" date="2021-06" db="EMBL/GenBank/DDBJ databases">
        <authorList>
            <person name="Lee C.-S."/>
            <person name="Jin L."/>
        </authorList>
    </citation>
    <scope>NUCLEOTIDE SEQUENCE</scope>
    <source>
        <strain evidence="7">Con5</strain>
        <plasmid evidence="7">p1</plasmid>
    </source>
</reference>
<protein>
    <submittedName>
        <fullName evidence="7">LysR family transcriptional regulator</fullName>
    </submittedName>
</protein>
<feature type="compositionally biased region" description="Basic and acidic residues" evidence="5">
    <location>
        <begin position="1"/>
        <end position="10"/>
    </location>
</feature>
<dbReference type="PROSITE" id="PS50931">
    <property type="entry name" value="HTH_LYSR"/>
    <property type="match status" value="1"/>
</dbReference>
<dbReference type="RefSeq" id="WP_215505240.1">
    <property type="nucleotide sequence ID" value="NZ_CP076362.1"/>
</dbReference>
<feature type="domain" description="HTH lysR-type" evidence="6">
    <location>
        <begin position="32"/>
        <end position="83"/>
    </location>
</feature>
<dbReference type="InterPro" id="IPR036390">
    <property type="entry name" value="WH_DNA-bd_sf"/>
</dbReference>
<dbReference type="InterPro" id="IPR036388">
    <property type="entry name" value="WH-like_DNA-bd_sf"/>
</dbReference>
<accession>A0A975P9X6</accession>
<geneLocation type="plasmid" evidence="7 8">
    <name>p1</name>
</geneLocation>
<dbReference type="SUPFAM" id="SSF46785">
    <property type="entry name" value="Winged helix' DNA-binding domain"/>
    <property type="match status" value="1"/>
</dbReference>
<keyword evidence="7" id="KW-0614">Plasmid</keyword>
<evidence type="ECO:0000256" key="4">
    <source>
        <dbReference type="ARBA" id="ARBA00023163"/>
    </source>
</evidence>
<keyword evidence="2" id="KW-0805">Transcription regulation</keyword>
<dbReference type="Pfam" id="PF00126">
    <property type="entry name" value="HTH_1"/>
    <property type="match status" value="1"/>
</dbReference>
<comment type="similarity">
    <text evidence="1">Belongs to the LysR transcriptional regulatory family.</text>
</comment>
<proteinExistence type="inferred from homology"/>
<gene>
    <name evidence="7" type="ORF">KM031_17385</name>
</gene>
<evidence type="ECO:0000259" key="6">
    <source>
        <dbReference type="PROSITE" id="PS50931"/>
    </source>
</evidence>